<evidence type="ECO:0000313" key="2">
    <source>
        <dbReference type="EMBL" id="ORY73794.1"/>
    </source>
</evidence>
<proteinExistence type="inferred from homology"/>
<dbReference type="GO" id="GO:0031416">
    <property type="term" value="C:NatB complex"/>
    <property type="evidence" value="ECO:0007669"/>
    <property type="project" value="TreeGrafter"/>
</dbReference>
<dbReference type="PANTHER" id="PTHR22767">
    <property type="entry name" value="N-TERMINAL ACETYLTRANSFERASE-RELATED"/>
    <property type="match status" value="1"/>
</dbReference>
<name>A0A1Y2ER78_9FUNG</name>
<dbReference type="SUPFAM" id="SSF48452">
    <property type="entry name" value="TPR-like"/>
    <property type="match status" value="1"/>
</dbReference>
<dbReference type="Pfam" id="PF09797">
    <property type="entry name" value="NatB_MDM20"/>
    <property type="match status" value="1"/>
</dbReference>
<dbReference type="STRING" id="1754190.A0A1Y2ER78"/>
<dbReference type="OrthoDB" id="1874341at2759"/>
<evidence type="ECO:0000256" key="1">
    <source>
        <dbReference type="ARBA" id="ARBA00006298"/>
    </source>
</evidence>
<reference evidence="2 3" key="1">
    <citation type="submission" date="2016-08" db="EMBL/GenBank/DDBJ databases">
        <title>A Parts List for Fungal Cellulosomes Revealed by Comparative Genomics.</title>
        <authorList>
            <consortium name="DOE Joint Genome Institute"/>
            <person name="Haitjema C.H."/>
            <person name="Gilmore S.P."/>
            <person name="Henske J.K."/>
            <person name="Solomon K.V."/>
            <person name="De Groot R."/>
            <person name="Kuo A."/>
            <person name="Mondo S.J."/>
            <person name="Salamov A.A."/>
            <person name="Labutti K."/>
            <person name="Zhao Z."/>
            <person name="Chiniquy J."/>
            <person name="Barry K."/>
            <person name="Brewer H.M."/>
            <person name="Purvine S.O."/>
            <person name="Wright A.T."/>
            <person name="Boxma B."/>
            <person name="Van Alen T."/>
            <person name="Hackstein J.H."/>
            <person name="Baker S.E."/>
            <person name="Grigoriev I.V."/>
            <person name="O'Malley M.A."/>
        </authorList>
    </citation>
    <scope>NUCLEOTIDE SEQUENCE [LARGE SCALE GENOMIC DNA]</scope>
    <source>
        <strain evidence="2 3">G1</strain>
    </source>
</reference>
<evidence type="ECO:0000313" key="3">
    <source>
        <dbReference type="Proteomes" id="UP000193920"/>
    </source>
</evidence>
<comment type="caution">
    <text evidence="2">The sequence shown here is derived from an EMBL/GenBank/DDBJ whole genome shotgun (WGS) entry which is preliminary data.</text>
</comment>
<accession>A0A1Y2ER78</accession>
<keyword evidence="3" id="KW-1185">Reference proteome</keyword>
<dbReference type="PANTHER" id="PTHR22767:SF3">
    <property type="entry name" value="N-ALPHA-ACETYLTRANSFERASE 25, NATB AUXILIARY SUBUNIT"/>
    <property type="match status" value="1"/>
</dbReference>
<dbReference type="EMBL" id="MCOG01000032">
    <property type="protein sequence ID" value="ORY73794.1"/>
    <property type="molecule type" value="Genomic_DNA"/>
</dbReference>
<dbReference type="InterPro" id="IPR019183">
    <property type="entry name" value="NAA25_NatB_aux_su"/>
</dbReference>
<dbReference type="Proteomes" id="UP000193920">
    <property type="component" value="Unassembled WGS sequence"/>
</dbReference>
<dbReference type="InterPro" id="IPR011990">
    <property type="entry name" value="TPR-like_helical_dom_sf"/>
</dbReference>
<comment type="similarity">
    <text evidence="1">Belongs to the MDM20/NAA25 family.</text>
</comment>
<gene>
    <name evidence="2" type="ORF">LY90DRAFT_666546</name>
</gene>
<organism evidence="2 3">
    <name type="scientific">Neocallimastix californiae</name>
    <dbReference type="NCBI Taxonomy" id="1754190"/>
    <lineage>
        <taxon>Eukaryota</taxon>
        <taxon>Fungi</taxon>
        <taxon>Fungi incertae sedis</taxon>
        <taxon>Chytridiomycota</taxon>
        <taxon>Chytridiomycota incertae sedis</taxon>
        <taxon>Neocallimastigomycetes</taxon>
        <taxon>Neocallimastigales</taxon>
        <taxon>Neocallimastigaceae</taxon>
        <taxon>Neocallimastix</taxon>
    </lineage>
</organism>
<dbReference type="Gene3D" id="1.25.40.1040">
    <property type="match status" value="1"/>
</dbReference>
<dbReference type="AlphaFoldDB" id="A0A1Y2ER78"/>
<sequence>MSDRAVNNIYDAIYNENYRLALTLSNKALKKFHNDPAINAMKSLALVKLYRYDEAEELARSVMETKPVDETILQALNLTLKDLEKYDEIAELFKNAFDSDQTNEEYANQYYMALTKTNNFELQKQTALKLNKLFSNSVVNRKGKYFCWAIMSLILQSRYQNDCPKAIINKLSEQMVLKAIEKEFITDYEGLFMYLTILMDQDRNKEALDILNGELGSKCIKIETERNRLNIELNRKTKQWNKLIEICKAIIENNDHDNFNCFYNIIDALFILLEENVLAIDYLNNEDFINVYDWIKKIQNEELKNGMNKIKRAPFIAEIELEKRIIEMTGFAMEKHKNIFINYIKNFGDKYCCFEDLLPYLDMLNSDELLNSFKSELNSLIKTNDLTVNDIQRNINIEKIFFYIGYDINNEEDVKNYVKKLISLYEDTLPFGTKLEDTERQFGDDYLVLAVSLLIDYYKSTKKTCYVYEAIAILERGLEKSKFNFQFKIILMRLYSILGDVFRTNDLSGSLNLRSIQFDTLSFLYTEGMDSLYISQIPLHIYNLYLSIYKSNRIETPDVITQAYKNETYSKIIEILEFYNRLNNSIQQILYHQQIIRIEITQVFNTIDKINNYLTSINDKYIDITDEYLAKCTDNRDYKVFANWKNEEINLEQKIRCRPMKNTLWIQLFGLIPKILKYITLKDVITVKADVEKLENLFNKNNLDTELLPSEIANGKIIYEFGKFVIEANNSKETKELGACTSFTNILNIFKEKINSINNINHSINITFDIIEQCTSVLEAINYIVLFVHYASNVSPNRKSRNLPWVVNIQDKKTQFVDEIQKLLKTFKNYLVELSTLINSNKNNGNKCIKEIFGSDEAMIDSLMNENSKLLSKVFDNCQESWRVSFDNIVKEIEIKMKLL</sequence>
<protein>
    <submittedName>
        <fullName evidence="2">Uncharacterized protein</fullName>
    </submittedName>
</protein>